<evidence type="ECO:0000313" key="2">
    <source>
        <dbReference type="EMBL" id="NEN51816.1"/>
    </source>
</evidence>
<dbReference type="EMBL" id="JAAGWB010000035">
    <property type="protein sequence ID" value="NEN51816.1"/>
    <property type="molecule type" value="Genomic_DNA"/>
</dbReference>
<accession>A0A6P0HAF4</accession>
<gene>
    <name evidence="2" type="ORF">G3R41_12865</name>
    <name evidence="1" type="ORF">GCU67_12210</name>
</gene>
<dbReference type="Proteomes" id="UP000471152">
    <property type="component" value="Unassembled WGS sequence"/>
</dbReference>
<sequence length="253" mass="26760">MSETLFGAPSGLFARLNRTEVRVPDVRAALSRLTPADLDPGLRFDVFEGTGTGPMVVLEEAGRRSRVLLAELATQMTRSRVAATPEGVTAAVVAWLARRPVPDEVAVAAGTALLDWTDPAQTVLGWRVTVTRGALVVPWRPSRTASLPLVHQVRSAALGRAATVDATLRMQGPVGLCTATDAPGLDTAVLVRPEALLQEMADRGLRLRDGHVVVSPGRPVACAEGPVARRLAAEATESCATLPWRTVADLGWA</sequence>
<evidence type="ECO:0000313" key="1">
    <source>
        <dbReference type="EMBL" id="NEK94928.1"/>
    </source>
</evidence>
<evidence type="ECO:0000313" key="4">
    <source>
        <dbReference type="Proteomes" id="UP000471152"/>
    </source>
</evidence>
<dbReference type="AlphaFoldDB" id="A0A6P0HAF4"/>
<name>A0A6P0HAF4_9ACTN</name>
<dbReference type="Proteomes" id="UP000468828">
    <property type="component" value="Unassembled WGS sequence"/>
</dbReference>
<dbReference type="RefSeq" id="WP_163611488.1">
    <property type="nucleotide sequence ID" value="NZ_JAAGWB010000035.1"/>
</dbReference>
<organism evidence="2 4">
    <name type="scientific">Modestobacter muralis</name>
    <dbReference type="NCBI Taxonomy" id="1608614"/>
    <lineage>
        <taxon>Bacteria</taxon>
        <taxon>Bacillati</taxon>
        <taxon>Actinomycetota</taxon>
        <taxon>Actinomycetes</taxon>
        <taxon>Geodermatophilales</taxon>
        <taxon>Geodermatophilaceae</taxon>
        <taxon>Modestobacter</taxon>
    </lineage>
</organism>
<protein>
    <submittedName>
        <fullName evidence="2">Uncharacterized protein</fullName>
    </submittedName>
</protein>
<dbReference type="EMBL" id="JAAGWH010000033">
    <property type="protein sequence ID" value="NEK94928.1"/>
    <property type="molecule type" value="Genomic_DNA"/>
</dbReference>
<reference evidence="1 3" key="1">
    <citation type="submission" date="2020-01" db="EMBL/GenBank/DDBJ databases">
        <title>the WGS Modestobacter muralis CPCC 204518.</title>
        <authorList>
            <person name="Jiang Z."/>
        </authorList>
    </citation>
    <scope>NUCLEOTIDE SEQUENCE [LARGE SCALE GENOMIC DNA]</scope>
    <source>
        <strain evidence="1 3">DSM 100205</strain>
    </source>
</reference>
<keyword evidence="3" id="KW-1185">Reference proteome</keyword>
<evidence type="ECO:0000313" key="3">
    <source>
        <dbReference type="Proteomes" id="UP000468828"/>
    </source>
</evidence>
<comment type="caution">
    <text evidence="2">The sequence shown here is derived from an EMBL/GenBank/DDBJ whole genome shotgun (WGS) entry which is preliminary data.</text>
</comment>
<reference evidence="2 4" key="2">
    <citation type="submission" date="2020-02" db="EMBL/GenBank/DDBJ databases">
        <title>The WGS of Modestobacter muralis DSM 100205.</title>
        <authorList>
            <person name="Jiang Z."/>
        </authorList>
    </citation>
    <scope>NUCLEOTIDE SEQUENCE [LARGE SCALE GENOMIC DNA]</scope>
    <source>
        <strain evidence="2 4">DSM 100205</strain>
    </source>
</reference>
<proteinExistence type="predicted"/>